<protein>
    <recommendedName>
        <fullName evidence="4">TPX2 C-terminal domain-containing protein</fullName>
    </recommendedName>
</protein>
<feature type="compositionally biased region" description="Polar residues" evidence="1">
    <location>
        <begin position="371"/>
        <end position="383"/>
    </location>
</feature>
<name>A0A439CTE7_9PEZI</name>
<evidence type="ECO:0000256" key="1">
    <source>
        <dbReference type="SAM" id="MobiDB-lite"/>
    </source>
</evidence>
<organism evidence="2 3">
    <name type="scientific">Xylaria grammica</name>
    <dbReference type="NCBI Taxonomy" id="363999"/>
    <lineage>
        <taxon>Eukaryota</taxon>
        <taxon>Fungi</taxon>
        <taxon>Dikarya</taxon>
        <taxon>Ascomycota</taxon>
        <taxon>Pezizomycotina</taxon>
        <taxon>Sordariomycetes</taxon>
        <taxon>Xylariomycetidae</taxon>
        <taxon>Xylariales</taxon>
        <taxon>Xylariaceae</taxon>
        <taxon>Xylaria</taxon>
    </lineage>
</organism>
<accession>A0A439CTE7</accession>
<dbReference type="EMBL" id="RYZI01000449">
    <property type="protein sequence ID" value="RWA05361.1"/>
    <property type="molecule type" value="Genomic_DNA"/>
</dbReference>
<feature type="region of interest" description="Disordered" evidence="1">
    <location>
        <begin position="670"/>
        <end position="695"/>
    </location>
</feature>
<evidence type="ECO:0000313" key="2">
    <source>
        <dbReference type="EMBL" id="RWA05361.1"/>
    </source>
</evidence>
<proteinExistence type="predicted"/>
<keyword evidence="3" id="KW-1185">Reference proteome</keyword>
<feature type="region of interest" description="Disordered" evidence="1">
    <location>
        <begin position="1"/>
        <end position="45"/>
    </location>
</feature>
<dbReference type="Proteomes" id="UP000286045">
    <property type="component" value="Unassembled WGS sequence"/>
</dbReference>
<comment type="caution">
    <text evidence="2">The sequence shown here is derived from an EMBL/GenBank/DDBJ whole genome shotgun (WGS) entry which is preliminary data.</text>
</comment>
<feature type="compositionally biased region" description="Polar residues" evidence="1">
    <location>
        <begin position="436"/>
        <end position="451"/>
    </location>
</feature>
<feature type="region of interest" description="Disordered" evidence="1">
    <location>
        <begin position="369"/>
        <end position="559"/>
    </location>
</feature>
<reference evidence="2 3" key="1">
    <citation type="submission" date="2018-12" db="EMBL/GenBank/DDBJ databases">
        <title>Draft genome sequence of Xylaria grammica IHI A82.</title>
        <authorList>
            <person name="Buettner E."/>
            <person name="Kellner H."/>
        </authorList>
    </citation>
    <scope>NUCLEOTIDE SEQUENCE [LARGE SCALE GENOMIC DNA]</scope>
    <source>
        <strain evidence="2 3">IHI A82</strain>
    </source>
</reference>
<evidence type="ECO:0008006" key="4">
    <source>
        <dbReference type="Google" id="ProtNLM"/>
    </source>
</evidence>
<feature type="region of interest" description="Disordered" evidence="1">
    <location>
        <begin position="258"/>
        <end position="299"/>
    </location>
</feature>
<sequence>MMSHKSPARRQDFEILCDSPSRDSQPLPDHREPAPSQPTPLRRLSIQQAQNRQLEQVRLGTGVHELNPVPYNPQWGAVPNNSQEHKRVGGRLTRPSIPANTFEVLNTVAKPESRTQSVPATSKVSDDAQQVLQLPGKGPLDFLSVNRYSSHPLSIAARSIPPLEKQLAKHRDGLFEWILAVRVSNASGSQPGNSSGVHNSKQNCKAYFGCNLLPEPYPGHDGAVNSAGPTDSYTLLVTPVEETNDVLEVFRNPIDSTSMALPEATPGHNTPVKASEYASSSRGVGELTPNSTMCTRGDDSIAESITPRSLEDPITRIEDSLEALDLLEDQLEAFDKVARFNQFIPKEQPASSTKPTVETELATPGLCVRFTTPQPQSTFTRPSSAALRVKPASEPRRTALRKVTSMNLDLHKFKTEEKPLGRHSPKLSGGRGATYSFPQSLVSNSTKQRSIPTLELPDDDAVRQVKEKKEARLASQRATQPTASSLRRSRSAKLLTQPTFELPGEAISRRKREEHRAQLKTQEEEERKRREFKARPVPSKIAPTTVPRETIASRARQNKAALTENSVRLPAPNKRSFRTMGCHSRPALSSTINQPQLRGRGLRAEGLSTQPSRATSTSTTSVSGKRSSLSIEDVQMQKLRGHEIYRRDNSWVDSRMREKCERETLAKLAREEAAERSRQKSREWAAKQAKKRMTG</sequence>
<feature type="compositionally biased region" description="Basic and acidic residues" evidence="1">
    <location>
        <begin position="460"/>
        <end position="472"/>
    </location>
</feature>
<feature type="compositionally biased region" description="Polar residues" evidence="1">
    <location>
        <begin position="277"/>
        <end position="294"/>
    </location>
</feature>
<feature type="compositionally biased region" description="Basic and acidic residues" evidence="1">
    <location>
        <begin position="670"/>
        <end position="685"/>
    </location>
</feature>
<feature type="region of interest" description="Disordered" evidence="1">
    <location>
        <begin position="604"/>
        <end position="630"/>
    </location>
</feature>
<feature type="compositionally biased region" description="Basic and acidic residues" evidence="1">
    <location>
        <begin position="409"/>
        <end position="420"/>
    </location>
</feature>
<dbReference type="STRING" id="363999.A0A439CTE7"/>
<evidence type="ECO:0000313" key="3">
    <source>
        <dbReference type="Proteomes" id="UP000286045"/>
    </source>
</evidence>
<feature type="compositionally biased region" description="Low complexity" evidence="1">
    <location>
        <begin position="608"/>
        <end position="630"/>
    </location>
</feature>
<feature type="compositionally biased region" description="Basic and acidic residues" evidence="1">
    <location>
        <begin position="514"/>
        <end position="529"/>
    </location>
</feature>
<dbReference type="AlphaFoldDB" id="A0A439CTE7"/>
<gene>
    <name evidence="2" type="ORF">EKO27_g9748</name>
</gene>